<dbReference type="SMART" id="SM00322">
    <property type="entry name" value="KH"/>
    <property type="match status" value="1"/>
</dbReference>
<reference evidence="4" key="4">
    <citation type="submission" date="2019-03" db="UniProtKB">
        <authorList>
            <consortium name="EnsemblPlants"/>
        </authorList>
    </citation>
    <scope>IDENTIFICATION</scope>
</reference>
<proteinExistence type="predicted"/>
<sequence length="88" mass="9507">QPDTPVRSPDYDSHVQGTLTMGVADEYVGAVIGYGGRTIQEIERVTGVQIKIVKGEFIPGTNEREVVISGTREAVDAAEAMIMQRVSD</sequence>
<reference evidence="5" key="1">
    <citation type="journal article" date="2014" name="Science">
        <title>Ancient hybridizations among the ancestral genomes of bread wheat.</title>
        <authorList>
            <consortium name="International Wheat Genome Sequencing Consortium,"/>
            <person name="Marcussen T."/>
            <person name="Sandve S.R."/>
            <person name="Heier L."/>
            <person name="Spannagl M."/>
            <person name="Pfeifer M."/>
            <person name="Jakobsen K.S."/>
            <person name="Wulff B.B."/>
            <person name="Steuernagel B."/>
            <person name="Mayer K.F."/>
            <person name="Olsen O.A."/>
        </authorList>
    </citation>
    <scope>NUCLEOTIDE SEQUENCE [LARGE SCALE GENOMIC DNA]</scope>
    <source>
        <strain evidence="5">cv. AL8/78</strain>
    </source>
</reference>
<dbReference type="Pfam" id="PF00013">
    <property type="entry name" value="KH_1"/>
    <property type="match status" value="1"/>
</dbReference>
<evidence type="ECO:0000313" key="4">
    <source>
        <dbReference type="EnsemblPlants" id="AET6Gv20145300.5"/>
    </source>
</evidence>
<dbReference type="EnsemblPlants" id="AET6Gv20145300.5">
    <property type="protein sequence ID" value="AET6Gv20145300.5"/>
    <property type="gene ID" value="AET6Gv20145300"/>
</dbReference>
<evidence type="ECO:0000256" key="1">
    <source>
        <dbReference type="ARBA" id="ARBA00022737"/>
    </source>
</evidence>
<keyword evidence="1" id="KW-0677">Repeat</keyword>
<dbReference type="AlphaFoldDB" id="A0A453MY82"/>
<reference evidence="4" key="3">
    <citation type="journal article" date="2017" name="Nature">
        <title>Genome sequence of the progenitor of the wheat D genome Aegilops tauschii.</title>
        <authorList>
            <person name="Luo M.C."/>
            <person name="Gu Y.Q."/>
            <person name="Puiu D."/>
            <person name="Wang H."/>
            <person name="Twardziok S.O."/>
            <person name="Deal K.R."/>
            <person name="Huo N."/>
            <person name="Zhu T."/>
            <person name="Wang L."/>
            <person name="Wang Y."/>
            <person name="McGuire P.E."/>
            <person name="Liu S."/>
            <person name="Long H."/>
            <person name="Ramasamy R.K."/>
            <person name="Rodriguez J.C."/>
            <person name="Van S.L."/>
            <person name="Yuan L."/>
            <person name="Wang Z."/>
            <person name="Xia Z."/>
            <person name="Xiao L."/>
            <person name="Anderson O.D."/>
            <person name="Ouyang S."/>
            <person name="Liang Y."/>
            <person name="Zimin A.V."/>
            <person name="Pertea G."/>
            <person name="Qi P."/>
            <person name="Bennetzen J.L."/>
            <person name="Dai X."/>
            <person name="Dawson M.W."/>
            <person name="Muller H.G."/>
            <person name="Kugler K."/>
            <person name="Rivarola-Duarte L."/>
            <person name="Spannagl M."/>
            <person name="Mayer K.F.X."/>
            <person name="Lu F.H."/>
            <person name="Bevan M.W."/>
            <person name="Leroy P."/>
            <person name="Li P."/>
            <person name="You F.M."/>
            <person name="Sun Q."/>
            <person name="Liu Z."/>
            <person name="Lyons E."/>
            <person name="Wicker T."/>
            <person name="Salzberg S.L."/>
            <person name="Devos K.M."/>
            <person name="Dvorak J."/>
        </authorList>
    </citation>
    <scope>NUCLEOTIDE SEQUENCE [LARGE SCALE GENOMIC DNA]</scope>
    <source>
        <strain evidence="4">cv. AL8/78</strain>
    </source>
</reference>
<reference evidence="4" key="5">
    <citation type="journal article" date="2021" name="G3 (Bethesda)">
        <title>Aegilops tauschii genome assembly Aet v5.0 features greater sequence contiguity and improved annotation.</title>
        <authorList>
            <person name="Wang L."/>
            <person name="Zhu T."/>
            <person name="Rodriguez J.C."/>
            <person name="Deal K.R."/>
            <person name="Dubcovsky J."/>
            <person name="McGuire P.E."/>
            <person name="Lux T."/>
            <person name="Spannagl M."/>
            <person name="Mayer K.F.X."/>
            <person name="Baldrich P."/>
            <person name="Meyers B.C."/>
            <person name="Huo N."/>
            <person name="Gu Y.Q."/>
            <person name="Zhou H."/>
            <person name="Devos K.M."/>
            <person name="Bennetzen J.L."/>
            <person name="Unver T."/>
            <person name="Budak H."/>
            <person name="Gulick P.J."/>
            <person name="Galiba G."/>
            <person name="Kalapos B."/>
            <person name="Nelson D.R."/>
            <person name="Li P."/>
            <person name="You F.M."/>
            <person name="Luo M.C."/>
            <person name="Dvorak J."/>
        </authorList>
    </citation>
    <scope>NUCLEOTIDE SEQUENCE [LARGE SCALE GENOMIC DNA]</scope>
    <source>
        <strain evidence="4">cv. AL8/78</strain>
    </source>
</reference>
<dbReference type="Proteomes" id="UP000015105">
    <property type="component" value="Chromosome 6D"/>
</dbReference>
<dbReference type="InterPro" id="IPR004087">
    <property type="entry name" value="KH_dom"/>
</dbReference>
<reference evidence="5" key="2">
    <citation type="journal article" date="2017" name="Nat. Plants">
        <title>The Aegilops tauschii genome reveals multiple impacts of transposons.</title>
        <authorList>
            <person name="Zhao G."/>
            <person name="Zou C."/>
            <person name="Li K."/>
            <person name="Wang K."/>
            <person name="Li T."/>
            <person name="Gao L."/>
            <person name="Zhang X."/>
            <person name="Wang H."/>
            <person name="Yang Z."/>
            <person name="Liu X."/>
            <person name="Jiang W."/>
            <person name="Mao L."/>
            <person name="Kong X."/>
            <person name="Jiao Y."/>
            <person name="Jia J."/>
        </authorList>
    </citation>
    <scope>NUCLEOTIDE SEQUENCE [LARGE SCALE GENOMIC DNA]</scope>
    <source>
        <strain evidence="5">cv. AL8/78</strain>
    </source>
</reference>
<dbReference type="Gramene" id="AET6Gv20145300.5">
    <property type="protein sequence ID" value="AET6Gv20145300.5"/>
    <property type="gene ID" value="AET6Gv20145300"/>
</dbReference>
<dbReference type="Gene3D" id="3.30.1370.10">
    <property type="entry name" value="K Homology domain, type 1"/>
    <property type="match status" value="1"/>
</dbReference>
<accession>A0A453MY82</accession>
<dbReference type="InterPro" id="IPR004088">
    <property type="entry name" value="KH_dom_type_1"/>
</dbReference>
<keyword evidence="5" id="KW-1185">Reference proteome</keyword>
<dbReference type="PANTHER" id="PTHR10288">
    <property type="entry name" value="KH DOMAIN CONTAINING RNA BINDING PROTEIN"/>
    <property type="match status" value="1"/>
</dbReference>
<feature type="domain" description="K Homology" evidence="3">
    <location>
        <begin position="15"/>
        <end position="87"/>
    </location>
</feature>
<dbReference type="InterPro" id="IPR036612">
    <property type="entry name" value="KH_dom_type_1_sf"/>
</dbReference>
<dbReference type="PROSITE" id="PS50084">
    <property type="entry name" value="KH_TYPE_1"/>
    <property type="match status" value="1"/>
</dbReference>
<evidence type="ECO:0000313" key="5">
    <source>
        <dbReference type="Proteomes" id="UP000015105"/>
    </source>
</evidence>
<name>A0A453MY82_AEGTS</name>
<evidence type="ECO:0000256" key="2">
    <source>
        <dbReference type="PROSITE-ProRule" id="PRU00117"/>
    </source>
</evidence>
<evidence type="ECO:0000259" key="3">
    <source>
        <dbReference type="SMART" id="SM00322"/>
    </source>
</evidence>
<dbReference type="GO" id="GO:0003723">
    <property type="term" value="F:RNA binding"/>
    <property type="evidence" value="ECO:0007669"/>
    <property type="project" value="UniProtKB-UniRule"/>
</dbReference>
<organism evidence="4 5">
    <name type="scientific">Aegilops tauschii subsp. strangulata</name>
    <name type="common">Goatgrass</name>
    <dbReference type="NCBI Taxonomy" id="200361"/>
    <lineage>
        <taxon>Eukaryota</taxon>
        <taxon>Viridiplantae</taxon>
        <taxon>Streptophyta</taxon>
        <taxon>Embryophyta</taxon>
        <taxon>Tracheophyta</taxon>
        <taxon>Spermatophyta</taxon>
        <taxon>Magnoliopsida</taxon>
        <taxon>Liliopsida</taxon>
        <taxon>Poales</taxon>
        <taxon>Poaceae</taxon>
        <taxon>BOP clade</taxon>
        <taxon>Pooideae</taxon>
        <taxon>Triticodae</taxon>
        <taxon>Triticeae</taxon>
        <taxon>Triticinae</taxon>
        <taxon>Aegilops</taxon>
    </lineage>
</organism>
<dbReference type="SUPFAM" id="SSF54791">
    <property type="entry name" value="Eukaryotic type KH-domain (KH-domain type I)"/>
    <property type="match status" value="1"/>
</dbReference>
<protein>
    <recommendedName>
        <fullName evidence="3">K Homology domain-containing protein</fullName>
    </recommendedName>
</protein>
<keyword evidence="2" id="KW-0694">RNA-binding</keyword>